<organism evidence="1 2">
    <name type="scientific">Diphasiastrum complanatum</name>
    <name type="common">Issler's clubmoss</name>
    <name type="synonym">Lycopodium complanatum</name>
    <dbReference type="NCBI Taxonomy" id="34168"/>
    <lineage>
        <taxon>Eukaryota</taxon>
        <taxon>Viridiplantae</taxon>
        <taxon>Streptophyta</taxon>
        <taxon>Embryophyta</taxon>
        <taxon>Tracheophyta</taxon>
        <taxon>Lycopodiopsida</taxon>
        <taxon>Lycopodiales</taxon>
        <taxon>Lycopodiaceae</taxon>
        <taxon>Lycopodioideae</taxon>
        <taxon>Diphasiastrum</taxon>
    </lineage>
</organism>
<evidence type="ECO:0000313" key="1">
    <source>
        <dbReference type="EMBL" id="KAJ7551634.1"/>
    </source>
</evidence>
<name>A0ACC2DBW5_DIPCM</name>
<comment type="caution">
    <text evidence="1">The sequence shown here is derived from an EMBL/GenBank/DDBJ whole genome shotgun (WGS) entry which is preliminary data.</text>
</comment>
<proteinExistence type="predicted"/>
<dbReference type="EMBL" id="CM055097">
    <property type="protein sequence ID" value="KAJ7551634.1"/>
    <property type="molecule type" value="Genomic_DNA"/>
</dbReference>
<accession>A0ACC2DBW5</accession>
<keyword evidence="2" id="KW-1185">Reference proteome</keyword>
<reference evidence="2" key="1">
    <citation type="journal article" date="2024" name="Proc. Natl. Acad. Sci. U.S.A.">
        <title>Extraordinary preservation of gene collinearity over three hundred million years revealed in homosporous lycophytes.</title>
        <authorList>
            <person name="Li C."/>
            <person name="Wickell D."/>
            <person name="Kuo L.Y."/>
            <person name="Chen X."/>
            <person name="Nie B."/>
            <person name="Liao X."/>
            <person name="Peng D."/>
            <person name="Ji J."/>
            <person name="Jenkins J."/>
            <person name="Williams M."/>
            <person name="Shu S."/>
            <person name="Plott C."/>
            <person name="Barry K."/>
            <person name="Rajasekar S."/>
            <person name="Grimwood J."/>
            <person name="Han X."/>
            <person name="Sun S."/>
            <person name="Hou Z."/>
            <person name="He W."/>
            <person name="Dai G."/>
            <person name="Sun C."/>
            <person name="Schmutz J."/>
            <person name="Leebens-Mack J.H."/>
            <person name="Li F.W."/>
            <person name="Wang L."/>
        </authorList>
    </citation>
    <scope>NUCLEOTIDE SEQUENCE [LARGE SCALE GENOMIC DNA]</scope>
    <source>
        <strain evidence="2">cv. PW_Plant_1</strain>
    </source>
</reference>
<evidence type="ECO:0000313" key="2">
    <source>
        <dbReference type="Proteomes" id="UP001162992"/>
    </source>
</evidence>
<protein>
    <submittedName>
        <fullName evidence="1">Uncharacterized protein</fullName>
    </submittedName>
</protein>
<dbReference type="Proteomes" id="UP001162992">
    <property type="component" value="Chromosome 6"/>
</dbReference>
<gene>
    <name evidence="1" type="ORF">O6H91_06G022300</name>
</gene>
<sequence length="319" mass="35158">MNASLISPLVCANGREEGPSGLLLLSPAVTSLWLHRVQGLPTLRLLCGLNRPRFSRQLQVHSLFIHSHSRLGEIARVGISFQRKRGHQTKFCSLGKNDKDIISQLELEKSNLPSKNSHNGIYLLLLLNLGMYVADHWLKLEGVKSLYLYHSSPSWYQFVTAQFCHVNWGHLSSNLFFMYIFGKLVEEEGGSFGLWTTYIITGIGANIVSWLLLPPTVVSVGASGAVFGLFTVGVLIKISLDWRKLLEVLILGQFVVEKVMEAARSSAQMGGKLYGSTAINHIAHFSGALVGVALIWALSKLPSGVPAKKENLKKQSHDS</sequence>